<dbReference type="Pfam" id="PF13301">
    <property type="entry name" value="DUF4079"/>
    <property type="match status" value="1"/>
</dbReference>
<evidence type="ECO:0000313" key="3">
    <source>
        <dbReference type="Proteomes" id="UP000327013"/>
    </source>
</evidence>
<evidence type="ECO:0000313" key="2">
    <source>
        <dbReference type="EMBL" id="KAE8099670.1"/>
    </source>
</evidence>
<proteinExistence type="predicted"/>
<organism evidence="2 3">
    <name type="scientific">Carpinus fangiana</name>
    <dbReference type="NCBI Taxonomy" id="176857"/>
    <lineage>
        <taxon>Eukaryota</taxon>
        <taxon>Viridiplantae</taxon>
        <taxon>Streptophyta</taxon>
        <taxon>Embryophyta</taxon>
        <taxon>Tracheophyta</taxon>
        <taxon>Spermatophyta</taxon>
        <taxon>Magnoliopsida</taxon>
        <taxon>eudicotyledons</taxon>
        <taxon>Gunneridae</taxon>
        <taxon>Pentapetalae</taxon>
        <taxon>rosids</taxon>
        <taxon>fabids</taxon>
        <taxon>Fagales</taxon>
        <taxon>Betulaceae</taxon>
        <taxon>Carpinus</taxon>
    </lineage>
</organism>
<keyword evidence="1" id="KW-0812">Transmembrane</keyword>
<sequence length="241" mass="25889">MAMVNVSAALLPMSIHPPPLLPFSPTLSKLYTGPWAPVRRTLLISPASAMKKETGITIAMTNKEEEEEMEEPNETLLYSFTPLPLLLVAALPGAGAVRSVFGPFVELIKSWNLPDWLAVVLLAMGGYGTYLGFRIRFSDDGEEKAMAKDLHPKLLGGMFFFFALGATGGITALLTSDKPIFESPHAITGIIGLSLLTIQTILPALFENNPGLRNLHGILGSGIMSLFLVHAALGLQLGLSY</sequence>
<feature type="transmembrane region" description="Helical" evidence="1">
    <location>
        <begin position="76"/>
        <end position="96"/>
    </location>
</feature>
<keyword evidence="3" id="KW-1185">Reference proteome</keyword>
<accession>A0A5N6RNF3</accession>
<keyword evidence="1" id="KW-1133">Transmembrane helix</keyword>
<dbReference type="PANTHER" id="PTHR36738">
    <property type="entry name" value="EXPRESSED PROTEIN"/>
    <property type="match status" value="1"/>
</dbReference>
<dbReference type="OrthoDB" id="2020012at2759"/>
<dbReference type="EMBL" id="CM017327">
    <property type="protein sequence ID" value="KAE8099670.1"/>
    <property type="molecule type" value="Genomic_DNA"/>
</dbReference>
<dbReference type="Proteomes" id="UP000327013">
    <property type="component" value="Chromosome 7"/>
</dbReference>
<dbReference type="PANTHER" id="PTHR36738:SF1">
    <property type="entry name" value="EXPRESSED PROTEIN"/>
    <property type="match status" value="1"/>
</dbReference>
<dbReference type="AlphaFoldDB" id="A0A5N6RNF3"/>
<dbReference type="GO" id="GO:0016020">
    <property type="term" value="C:membrane"/>
    <property type="evidence" value="ECO:0007669"/>
    <property type="project" value="TreeGrafter"/>
</dbReference>
<dbReference type="Gene3D" id="1.20.120.1770">
    <property type="match status" value="1"/>
</dbReference>
<reference evidence="2 3" key="1">
    <citation type="submission" date="2019-06" db="EMBL/GenBank/DDBJ databases">
        <title>A chromosomal-level reference genome of Carpinus fangiana (Coryloideae, Betulaceae).</title>
        <authorList>
            <person name="Yang X."/>
            <person name="Wang Z."/>
            <person name="Zhang L."/>
            <person name="Hao G."/>
            <person name="Liu J."/>
            <person name="Yang Y."/>
        </authorList>
    </citation>
    <scope>NUCLEOTIDE SEQUENCE [LARGE SCALE GENOMIC DNA]</scope>
    <source>
        <strain evidence="2">Cfa_2016G</strain>
        <tissue evidence="2">Leaf</tissue>
    </source>
</reference>
<protein>
    <submittedName>
        <fullName evidence="2">Uncharacterized protein</fullName>
    </submittedName>
</protein>
<feature type="transmembrane region" description="Helical" evidence="1">
    <location>
        <begin position="154"/>
        <end position="174"/>
    </location>
</feature>
<keyword evidence="1" id="KW-0472">Membrane</keyword>
<gene>
    <name evidence="2" type="ORF">FH972_017628</name>
</gene>
<feature type="transmembrane region" description="Helical" evidence="1">
    <location>
        <begin position="186"/>
        <end position="206"/>
    </location>
</feature>
<evidence type="ECO:0000256" key="1">
    <source>
        <dbReference type="SAM" id="Phobius"/>
    </source>
</evidence>
<dbReference type="InterPro" id="IPR025067">
    <property type="entry name" value="DUF4079"/>
</dbReference>
<feature type="transmembrane region" description="Helical" evidence="1">
    <location>
        <begin position="116"/>
        <end position="133"/>
    </location>
</feature>
<feature type="transmembrane region" description="Helical" evidence="1">
    <location>
        <begin position="218"/>
        <end position="239"/>
    </location>
</feature>
<name>A0A5N6RNF3_9ROSI</name>